<evidence type="ECO:0000313" key="1">
    <source>
        <dbReference type="EMBL" id="ART79492.1"/>
    </source>
</evidence>
<dbReference type="AlphaFoldDB" id="A0A1Y0CW13"/>
<dbReference type="KEGG" id="ocm:CBP12_04450"/>
<reference evidence="2" key="1">
    <citation type="submission" date="2017-05" db="EMBL/GenBank/DDBJ databases">
        <authorList>
            <person name="Sung H."/>
        </authorList>
    </citation>
    <scope>NUCLEOTIDE SEQUENCE [LARGE SCALE GENOMIC DNA]</scope>
    <source>
        <strain evidence="2">AMac2203</strain>
    </source>
</reference>
<dbReference type="Proteomes" id="UP000243793">
    <property type="component" value="Chromosome"/>
</dbReference>
<dbReference type="EMBL" id="CP021376">
    <property type="protein sequence ID" value="ART79492.1"/>
    <property type="molecule type" value="Genomic_DNA"/>
</dbReference>
<dbReference type="SUPFAM" id="SSF56524">
    <property type="entry name" value="Oxidoreductase molybdopterin-binding domain"/>
    <property type="match status" value="1"/>
</dbReference>
<organism evidence="1 2">
    <name type="scientific">Oceanisphaera avium</name>
    <dbReference type="NCBI Taxonomy" id="1903694"/>
    <lineage>
        <taxon>Bacteria</taxon>
        <taxon>Pseudomonadati</taxon>
        <taxon>Pseudomonadota</taxon>
        <taxon>Gammaproteobacteria</taxon>
        <taxon>Aeromonadales</taxon>
        <taxon>Aeromonadaceae</taxon>
        <taxon>Oceanisphaera</taxon>
    </lineage>
</organism>
<evidence type="ECO:0008006" key="3">
    <source>
        <dbReference type="Google" id="ProtNLM"/>
    </source>
</evidence>
<keyword evidence="2" id="KW-1185">Reference proteome</keyword>
<proteinExistence type="predicted"/>
<dbReference type="InterPro" id="IPR036374">
    <property type="entry name" value="OxRdtase_Mopterin-bd_sf"/>
</dbReference>
<accession>A0A1Y0CW13</accession>
<evidence type="ECO:0000313" key="2">
    <source>
        <dbReference type="Proteomes" id="UP000243793"/>
    </source>
</evidence>
<sequence>MLIKPIKNPFALASWLLGGLIYSVALIANAQTLPALDPPQGRVILTITGDIKVSNSTSLSDKSEQPKAEFDLAMLDALEQHEFTTKTPWTNGAHQFSGVLLKEVLERVGATGHHIKAIAYNEYFAEIDTHDLELEQLLVTTRLDGKEMRIRDKGPTWLMLPLSDLKELNNKRYHELLIWQLKTLDVQ</sequence>
<gene>
    <name evidence="1" type="ORF">CBP12_04450</name>
</gene>
<dbReference type="RefSeq" id="WP_086963354.1">
    <property type="nucleotide sequence ID" value="NZ_CP021376.1"/>
</dbReference>
<dbReference type="OrthoDB" id="9798763at2"/>
<name>A0A1Y0CW13_9GAMM</name>
<protein>
    <recommendedName>
        <fullName evidence="3">Oxidoreductase molybdopterin-binding domain-containing protein</fullName>
    </recommendedName>
</protein>